<dbReference type="CDD" id="cd01427">
    <property type="entry name" value="HAD_like"/>
    <property type="match status" value="1"/>
</dbReference>
<keyword evidence="1" id="KW-0378">Hydrolase</keyword>
<comment type="caution">
    <text evidence="1">The sequence shown here is derived from an EMBL/GenBank/DDBJ whole genome shotgun (WGS) entry which is preliminary data.</text>
</comment>
<dbReference type="GO" id="GO:0008967">
    <property type="term" value="F:phosphoglycolate phosphatase activity"/>
    <property type="evidence" value="ECO:0007669"/>
    <property type="project" value="TreeGrafter"/>
</dbReference>
<organism evidence="1 2">
    <name type="scientific">Glycomyces algeriensis</name>
    <dbReference type="NCBI Taxonomy" id="256037"/>
    <lineage>
        <taxon>Bacteria</taxon>
        <taxon>Bacillati</taxon>
        <taxon>Actinomycetota</taxon>
        <taxon>Actinomycetes</taxon>
        <taxon>Glycomycetales</taxon>
        <taxon>Glycomycetaceae</taxon>
        <taxon>Glycomyces</taxon>
    </lineage>
</organism>
<dbReference type="SUPFAM" id="SSF56784">
    <property type="entry name" value="HAD-like"/>
    <property type="match status" value="1"/>
</dbReference>
<dbReference type="Pfam" id="PF13419">
    <property type="entry name" value="HAD_2"/>
    <property type="match status" value="1"/>
</dbReference>
<dbReference type="PANTHER" id="PTHR43434:SF1">
    <property type="entry name" value="PHOSPHOGLYCOLATE PHOSPHATASE"/>
    <property type="match status" value="1"/>
</dbReference>
<dbReference type="InterPro" id="IPR006439">
    <property type="entry name" value="HAD-SF_hydro_IA"/>
</dbReference>
<dbReference type="InterPro" id="IPR041492">
    <property type="entry name" value="HAD_2"/>
</dbReference>
<evidence type="ECO:0000313" key="2">
    <source>
        <dbReference type="Proteomes" id="UP001144313"/>
    </source>
</evidence>
<dbReference type="EMBL" id="BSDT01000001">
    <property type="protein sequence ID" value="GLI41518.1"/>
    <property type="molecule type" value="Genomic_DNA"/>
</dbReference>
<protein>
    <submittedName>
        <fullName evidence="1">Hydrolase</fullName>
    </submittedName>
</protein>
<dbReference type="Gene3D" id="3.40.50.1000">
    <property type="entry name" value="HAD superfamily/HAD-like"/>
    <property type="match status" value="1"/>
</dbReference>
<dbReference type="RefSeq" id="WP_281846113.1">
    <property type="nucleotide sequence ID" value="NZ_BSDT01000001.1"/>
</dbReference>
<dbReference type="AlphaFoldDB" id="A0A9W6LFD6"/>
<dbReference type="NCBIfam" id="TIGR01549">
    <property type="entry name" value="HAD-SF-IA-v1"/>
    <property type="match status" value="1"/>
</dbReference>
<accession>A0A9W6LFD6</accession>
<dbReference type="GO" id="GO:0006281">
    <property type="term" value="P:DNA repair"/>
    <property type="evidence" value="ECO:0007669"/>
    <property type="project" value="TreeGrafter"/>
</dbReference>
<evidence type="ECO:0000313" key="1">
    <source>
        <dbReference type="EMBL" id="GLI41518.1"/>
    </source>
</evidence>
<keyword evidence="2" id="KW-1185">Reference proteome</keyword>
<proteinExistence type="predicted"/>
<dbReference type="InterPro" id="IPR023214">
    <property type="entry name" value="HAD_sf"/>
</dbReference>
<dbReference type="GO" id="GO:0005829">
    <property type="term" value="C:cytosol"/>
    <property type="evidence" value="ECO:0007669"/>
    <property type="project" value="TreeGrafter"/>
</dbReference>
<dbReference type="InterPro" id="IPR006549">
    <property type="entry name" value="HAD-SF_hydro_IIIA"/>
</dbReference>
<dbReference type="PANTHER" id="PTHR43434">
    <property type="entry name" value="PHOSPHOGLYCOLATE PHOSPHATASE"/>
    <property type="match status" value="1"/>
</dbReference>
<dbReference type="InterPro" id="IPR036412">
    <property type="entry name" value="HAD-like_sf"/>
</dbReference>
<sequence length="218" mass="22768">MKLDLQAALAGKSLLLLDFDGPICSVFAGYPASQIAAELVESLRELAPQLADGLKDEQDPMEVLRGAAGSLPRAQVDSIDEQLSLAERSAVESAEPTPGMVDLISTAVSAGVTVAIVSNNSAGAIAKYLEHHDLDEAIEVIIGRPFGLPEKMKPDPYLLSEALKATGTDAQQACFIGDSVTDVEAGNNAGVMTIGYANKEGKAKRLRDAGASLVVESF</sequence>
<name>A0A9W6LFD6_9ACTN</name>
<gene>
    <name evidence="1" type="ORF">GALLR39Z86_13680</name>
</gene>
<dbReference type="NCBIfam" id="TIGR01662">
    <property type="entry name" value="HAD-SF-IIIA"/>
    <property type="match status" value="1"/>
</dbReference>
<dbReference type="InterPro" id="IPR050155">
    <property type="entry name" value="HAD-like_hydrolase_sf"/>
</dbReference>
<dbReference type="Proteomes" id="UP001144313">
    <property type="component" value="Unassembled WGS sequence"/>
</dbReference>
<reference evidence="1" key="1">
    <citation type="submission" date="2022-12" db="EMBL/GenBank/DDBJ databases">
        <title>Reference genome sequencing for broad-spectrum identification of bacterial and archaeal isolates by mass spectrometry.</title>
        <authorList>
            <person name="Sekiguchi Y."/>
            <person name="Tourlousse D.M."/>
        </authorList>
    </citation>
    <scope>NUCLEOTIDE SEQUENCE</scope>
    <source>
        <strain evidence="1">LLR39Z86</strain>
    </source>
</reference>